<comment type="caution">
    <text evidence="6">The sequence shown here is derived from an EMBL/GenBank/DDBJ whole genome shotgun (WGS) entry which is preliminary data.</text>
</comment>
<comment type="similarity">
    <text evidence="1">Belongs to the LysR transcriptional regulatory family.</text>
</comment>
<dbReference type="InterPro" id="IPR036390">
    <property type="entry name" value="WH_DNA-bd_sf"/>
</dbReference>
<dbReference type="InterPro" id="IPR036388">
    <property type="entry name" value="WH-like_DNA-bd_sf"/>
</dbReference>
<dbReference type="PROSITE" id="PS50931">
    <property type="entry name" value="HTH_LYSR"/>
    <property type="match status" value="1"/>
</dbReference>
<dbReference type="SUPFAM" id="SSF46785">
    <property type="entry name" value="Winged helix' DNA-binding domain"/>
    <property type="match status" value="1"/>
</dbReference>
<feature type="domain" description="HTH lysR-type" evidence="5">
    <location>
        <begin position="7"/>
        <end position="64"/>
    </location>
</feature>
<dbReference type="InterPro" id="IPR050389">
    <property type="entry name" value="LysR-type_TF"/>
</dbReference>
<dbReference type="PANTHER" id="PTHR30118">
    <property type="entry name" value="HTH-TYPE TRANSCRIPTIONAL REGULATOR LEUO-RELATED"/>
    <property type="match status" value="1"/>
</dbReference>
<proteinExistence type="inferred from homology"/>
<name>E6PUJ0_9ZZZZ</name>
<reference evidence="6" key="1">
    <citation type="submission" date="2009-10" db="EMBL/GenBank/DDBJ databases">
        <title>Diversity of trophic interactions inside an arsenic-rich microbial ecosystem.</title>
        <authorList>
            <person name="Bertin P.N."/>
            <person name="Heinrich-Salmeron A."/>
            <person name="Pelletier E."/>
            <person name="Goulhen-Chollet F."/>
            <person name="Arsene-Ploetze F."/>
            <person name="Gallien S."/>
            <person name="Calteau A."/>
            <person name="Vallenet D."/>
            <person name="Casiot C."/>
            <person name="Chane-Woon-Ming B."/>
            <person name="Giloteaux L."/>
            <person name="Barakat M."/>
            <person name="Bonnefoy V."/>
            <person name="Bruneel O."/>
            <person name="Chandler M."/>
            <person name="Cleiss J."/>
            <person name="Duran R."/>
            <person name="Elbaz-Poulichet F."/>
            <person name="Fonknechten N."/>
            <person name="Lauga B."/>
            <person name="Mornico D."/>
            <person name="Ortet P."/>
            <person name="Schaeffer C."/>
            <person name="Siguier P."/>
            <person name="Alexander Thil Smith A."/>
            <person name="Van Dorsselaer A."/>
            <person name="Weissenbach J."/>
            <person name="Medigue C."/>
            <person name="Le Paslier D."/>
        </authorList>
    </citation>
    <scope>NUCLEOTIDE SEQUENCE</scope>
</reference>
<dbReference type="GO" id="GO:0003677">
    <property type="term" value="F:DNA binding"/>
    <property type="evidence" value="ECO:0007669"/>
    <property type="project" value="UniProtKB-KW"/>
</dbReference>
<keyword evidence="3" id="KW-0238">DNA-binding</keyword>
<dbReference type="PANTHER" id="PTHR30118:SF15">
    <property type="entry name" value="TRANSCRIPTIONAL REGULATORY PROTEIN"/>
    <property type="match status" value="1"/>
</dbReference>
<dbReference type="GO" id="GO:0003700">
    <property type="term" value="F:DNA-binding transcription factor activity"/>
    <property type="evidence" value="ECO:0007669"/>
    <property type="project" value="InterPro"/>
</dbReference>
<evidence type="ECO:0000256" key="3">
    <source>
        <dbReference type="ARBA" id="ARBA00023125"/>
    </source>
</evidence>
<dbReference type="InterPro" id="IPR000847">
    <property type="entry name" value="LysR_HTH_N"/>
</dbReference>
<sequence length="307" mass="33544">MRQLRDLDLNLLLVLREILQQGSVSAAARALRLSQPATSNALARLRRQFDDDLFVRGPRGMQATPLALLLAAPLDEALQRLAAAVNQPTRFDAASSSQRFTLALTDVGEVYFMPALLEHCARVAPALAIGSVRAGGQNLAEAMAAGRIDLAIGAFEDMAPGLLQRRLFSQPYVTLLRRQHPLARELSGGRIPLAAFKAARHLLVDNPASPYGQIAQALTRAGVRNFAHYSVPHFVAVPYIVSQADLLVTVPRKLAERAAAPFGLVMLTPPLRLPRLTTHVFWHRRVQGDAANIWLRRQLVSLFAEAG</sequence>
<evidence type="ECO:0000256" key="1">
    <source>
        <dbReference type="ARBA" id="ARBA00009437"/>
    </source>
</evidence>
<dbReference type="SUPFAM" id="SSF53850">
    <property type="entry name" value="Periplasmic binding protein-like II"/>
    <property type="match status" value="1"/>
</dbReference>
<keyword evidence="4" id="KW-0804">Transcription</keyword>
<evidence type="ECO:0000259" key="5">
    <source>
        <dbReference type="PROSITE" id="PS50931"/>
    </source>
</evidence>
<dbReference type="PRINTS" id="PR00039">
    <property type="entry name" value="HTHLYSR"/>
</dbReference>
<dbReference type="InterPro" id="IPR005119">
    <property type="entry name" value="LysR_subst-bd"/>
</dbReference>
<dbReference type="Pfam" id="PF00126">
    <property type="entry name" value="HTH_1"/>
    <property type="match status" value="1"/>
</dbReference>
<dbReference type="CDD" id="cd08459">
    <property type="entry name" value="PBP2_DntR_NahR_LinR_like"/>
    <property type="match status" value="1"/>
</dbReference>
<evidence type="ECO:0000313" key="6">
    <source>
        <dbReference type="EMBL" id="CBH98597.1"/>
    </source>
</evidence>
<protein>
    <submittedName>
        <fullName evidence="6">HTH-type transcriptional activator nahR</fullName>
    </submittedName>
</protein>
<dbReference type="Pfam" id="PF03466">
    <property type="entry name" value="LysR_substrate"/>
    <property type="match status" value="1"/>
</dbReference>
<dbReference type="Gene3D" id="1.10.10.10">
    <property type="entry name" value="Winged helix-like DNA-binding domain superfamily/Winged helix DNA-binding domain"/>
    <property type="match status" value="1"/>
</dbReference>
<dbReference type="Gene3D" id="3.40.190.10">
    <property type="entry name" value="Periplasmic binding protein-like II"/>
    <property type="match status" value="2"/>
</dbReference>
<organism evidence="6">
    <name type="scientific">mine drainage metagenome</name>
    <dbReference type="NCBI Taxonomy" id="410659"/>
    <lineage>
        <taxon>unclassified sequences</taxon>
        <taxon>metagenomes</taxon>
        <taxon>ecological metagenomes</taxon>
    </lineage>
</organism>
<dbReference type="EMBL" id="CABM01000058">
    <property type="protein sequence ID" value="CBH98597.1"/>
    <property type="molecule type" value="Genomic_DNA"/>
</dbReference>
<gene>
    <name evidence="6" type="primary">nahR</name>
    <name evidence="6" type="ORF">CARN2_4079</name>
</gene>
<evidence type="ECO:0000256" key="4">
    <source>
        <dbReference type="ARBA" id="ARBA00023163"/>
    </source>
</evidence>
<dbReference type="AlphaFoldDB" id="E6PUJ0"/>
<evidence type="ECO:0000256" key="2">
    <source>
        <dbReference type="ARBA" id="ARBA00023015"/>
    </source>
</evidence>
<keyword evidence="2" id="KW-0805">Transcription regulation</keyword>
<accession>E6PUJ0</accession>